<dbReference type="AlphaFoldDB" id="A0A1F6SZN9"/>
<protein>
    <submittedName>
        <fullName evidence="1">Thioredoxin</fullName>
    </submittedName>
</protein>
<evidence type="ECO:0000313" key="1">
    <source>
        <dbReference type="EMBL" id="OGI38206.1"/>
    </source>
</evidence>
<accession>A0A1F6SZN9</accession>
<dbReference type="InterPro" id="IPR036249">
    <property type="entry name" value="Thioredoxin-like_sf"/>
</dbReference>
<sequence length="157" mass="17672">AALLAFGLVLAAHAEPPESYPFLSYDDGFRQARAQGKRVFLYFGRLGCGWCEKTNKESFSDSALRALYIGHYVLVYADAESGRRLTLATGERITEMELGVRMKAFATPLFAWLEPDGSTIAKVAGVQSVKDFRDYDRFVHGGEYRRKDFKQFIAENP</sequence>
<dbReference type="SUPFAM" id="SSF52833">
    <property type="entry name" value="Thioredoxin-like"/>
    <property type="match status" value="1"/>
</dbReference>
<dbReference type="Pfam" id="PF13899">
    <property type="entry name" value="Thioredoxin_7"/>
    <property type="match status" value="1"/>
</dbReference>
<comment type="caution">
    <text evidence="1">The sequence shown here is derived from an EMBL/GenBank/DDBJ whole genome shotgun (WGS) entry which is preliminary data.</text>
</comment>
<gene>
    <name evidence="1" type="ORF">A2V91_06870</name>
</gene>
<reference evidence="1 2" key="1">
    <citation type="journal article" date="2016" name="Nat. Commun.">
        <title>Thousands of microbial genomes shed light on interconnected biogeochemical processes in an aquifer system.</title>
        <authorList>
            <person name="Anantharaman K."/>
            <person name="Brown C.T."/>
            <person name="Hug L.A."/>
            <person name="Sharon I."/>
            <person name="Castelle C.J."/>
            <person name="Probst A.J."/>
            <person name="Thomas B.C."/>
            <person name="Singh A."/>
            <person name="Wilkins M.J."/>
            <person name="Karaoz U."/>
            <person name="Brodie E.L."/>
            <person name="Williams K.H."/>
            <person name="Hubbard S.S."/>
            <person name="Banfield J.F."/>
        </authorList>
    </citation>
    <scope>NUCLEOTIDE SEQUENCE [LARGE SCALE GENOMIC DNA]</scope>
</reference>
<proteinExistence type="predicted"/>
<name>A0A1F6SZN9_9PROT</name>
<dbReference type="EMBL" id="MFSR01000081">
    <property type="protein sequence ID" value="OGI38206.1"/>
    <property type="molecule type" value="Genomic_DNA"/>
</dbReference>
<dbReference type="Gene3D" id="3.40.30.10">
    <property type="entry name" value="Glutaredoxin"/>
    <property type="match status" value="1"/>
</dbReference>
<feature type="non-terminal residue" evidence="1">
    <location>
        <position position="1"/>
    </location>
</feature>
<dbReference type="Proteomes" id="UP000179334">
    <property type="component" value="Unassembled WGS sequence"/>
</dbReference>
<organism evidence="1 2">
    <name type="scientific">Candidatus Muproteobacteria bacterium RBG_16_64_10</name>
    <dbReference type="NCBI Taxonomy" id="1817757"/>
    <lineage>
        <taxon>Bacteria</taxon>
        <taxon>Pseudomonadati</taxon>
        <taxon>Pseudomonadota</taxon>
        <taxon>Candidatus Muproteobacteria</taxon>
    </lineage>
</organism>
<evidence type="ECO:0000313" key="2">
    <source>
        <dbReference type="Proteomes" id="UP000179334"/>
    </source>
</evidence>